<feature type="domain" description="MoaB/Mog" evidence="3">
    <location>
        <begin position="16"/>
        <end position="158"/>
    </location>
</feature>
<dbReference type="PROSITE" id="PS01078">
    <property type="entry name" value="MOCF_BIOSYNTHESIS_1"/>
    <property type="match status" value="1"/>
</dbReference>
<keyword evidence="5" id="KW-1185">Reference proteome</keyword>
<dbReference type="OrthoDB" id="9794429at2"/>
<dbReference type="UniPathway" id="UPA00344"/>
<keyword evidence="2" id="KW-0501">Molybdenum cofactor biosynthesis</keyword>
<dbReference type="InterPro" id="IPR051920">
    <property type="entry name" value="MPT_Adenylyltrnsfr/MoaC-Rel"/>
</dbReference>
<proteinExistence type="predicted"/>
<gene>
    <name evidence="4" type="ORF">EDF62_0859</name>
</gene>
<dbReference type="InterPro" id="IPR008284">
    <property type="entry name" value="MoCF_biosynth_CS"/>
</dbReference>
<protein>
    <submittedName>
        <fullName evidence="4">Molybdenum cofactor synthesis domain-containing protein</fullName>
    </submittedName>
</protein>
<evidence type="ECO:0000313" key="4">
    <source>
        <dbReference type="EMBL" id="TDP94443.1"/>
    </source>
</evidence>
<evidence type="ECO:0000256" key="1">
    <source>
        <dbReference type="ARBA" id="ARBA00005046"/>
    </source>
</evidence>
<dbReference type="InterPro" id="IPR036425">
    <property type="entry name" value="MoaB/Mog-like_dom_sf"/>
</dbReference>
<evidence type="ECO:0000259" key="3">
    <source>
        <dbReference type="SMART" id="SM00852"/>
    </source>
</evidence>
<comment type="caution">
    <text evidence="4">The sequence shown here is derived from an EMBL/GenBank/DDBJ whole genome shotgun (WGS) entry which is preliminary data.</text>
</comment>
<organism evidence="4 5">
    <name type="scientific">Leucobacter luti</name>
    <dbReference type="NCBI Taxonomy" id="340320"/>
    <lineage>
        <taxon>Bacteria</taxon>
        <taxon>Bacillati</taxon>
        <taxon>Actinomycetota</taxon>
        <taxon>Actinomycetes</taxon>
        <taxon>Micrococcales</taxon>
        <taxon>Microbacteriaceae</taxon>
        <taxon>Leucobacter</taxon>
    </lineage>
</organism>
<dbReference type="CDD" id="cd00886">
    <property type="entry name" value="MogA_MoaB"/>
    <property type="match status" value="1"/>
</dbReference>
<dbReference type="GO" id="GO:0006777">
    <property type="term" value="P:Mo-molybdopterin cofactor biosynthetic process"/>
    <property type="evidence" value="ECO:0007669"/>
    <property type="project" value="UniProtKB-KW"/>
</dbReference>
<dbReference type="EMBL" id="SNYA01000002">
    <property type="protein sequence ID" value="TDP94443.1"/>
    <property type="molecule type" value="Genomic_DNA"/>
</dbReference>
<dbReference type="NCBIfam" id="TIGR00177">
    <property type="entry name" value="molyb_syn"/>
    <property type="match status" value="1"/>
</dbReference>
<dbReference type="Gene3D" id="3.40.980.10">
    <property type="entry name" value="MoaB/Mog-like domain"/>
    <property type="match status" value="1"/>
</dbReference>
<accession>A0A4R6S542</accession>
<dbReference type="InterPro" id="IPR001453">
    <property type="entry name" value="MoaB/Mog_dom"/>
</dbReference>
<name>A0A4R6S542_9MICO</name>
<dbReference type="Pfam" id="PF00994">
    <property type="entry name" value="MoCF_biosynth"/>
    <property type="match status" value="1"/>
</dbReference>
<dbReference type="Proteomes" id="UP000295601">
    <property type="component" value="Unassembled WGS sequence"/>
</dbReference>
<sequence>MSADEVGAVGHARTARVIVASTSAAAGSAQDHTGPQIAAWLTQLGFSVAEPEVVADGEPVGHAVRQALAAATTVILTTGGTGITPSDRTPEAVAPLLERELPGIIEELRRRGAQKTPGALLTRGVAGCTGQSFVMTLPGSPGGVADGLAILEPMLGHLLAQLTGGPDASPHAPRR</sequence>
<evidence type="ECO:0000313" key="5">
    <source>
        <dbReference type="Proteomes" id="UP000295601"/>
    </source>
</evidence>
<comment type="pathway">
    <text evidence="1">Cofactor biosynthesis; molybdopterin biosynthesis.</text>
</comment>
<dbReference type="AlphaFoldDB" id="A0A4R6S542"/>
<dbReference type="PANTHER" id="PTHR43764">
    <property type="entry name" value="MOLYBDENUM COFACTOR BIOSYNTHESIS"/>
    <property type="match status" value="1"/>
</dbReference>
<evidence type="ECO:0000256" key="2">
    <source>
        <dbReference type="ARBA" id="ARBA00023150"/>
    </source>
</evidence>
<dbReference type="RefSeq" id="WP_133616060.1">
    <property type="nucleotide sequence ID" value="NZ_SNYA01000002.1"/>
</dbReference>
<dbReference type="PANTHER" id="PTHR43764:SF1">
    <property type="entry name" value="MOLYBDOPTERIN MOLYBDOTRANSFERASE"/>
    <property type="match status" value="1"/>
</dbReference>
<reference evidence="4 5" key="1">
    <citation type="submission" date="2019-03" db="EMBL/GenBank/DDBJ databases">
        <title>Genomic analyses of the natural microbiome of Caenorhabditis elegans.</title>
        <authorList>
            <person name="Samuel B."/>
        </authorList>
    </citation>
    <scope>NUCLEOTIDE SEQUENCE [LARGE SCALE GENOMIC DNA]</scope>
    <source>
        <strain evidence="4 5">JUb18</strain>
    </source>
</reference>
<dbReference type="SMART" id="SM00852">
    <property type="entry name" value="MoCF_biosynth"/>
    <property type="match status" value="1"/>
</dbReference>
<dbReference type="SUPFAM" id="SSF53218">
    <property type="entry name" value="Molybdenum cofactor biosynthesis proteins"/>
    <property type="match status" value="1"/>
</dbReference>